<feature type="compositionally biased region" description="Pro residues" evidence="1">
    <location>
        <begin position="97"/>
        <end position="106"/>
    </location>
</feature>
<dbReference type="EnsemblPlants" id="PNT69519">
    <property type="protein sequence ID" value="PNT69519"/>
    <property type="gene ID" value="BRADI_3g56972v3"/>
</dbReference>
<reference evidence="2 3" key="1">
    <citation type="journal article" date="2010" name="Nature">
        <title>Genome sequencing and analysis of the model grass Brachypodium distachyon.</title>
        <authorList>
            <consortium name="International Brachypodium Initiative"/>
        </authorList>
    </citation>
    <scope>NUCLEOTIDE SEQUENCE [LARGE SCALE GENOMIC DNA]</scope>
    <source>
        <strain evidence="2 3">Bd21</strain>
    </source>
</reference>
<reference evidence="2" key="2">
    <citation type="submission" date="2017-06" db="EMBL/GenBank/DDBJ databases">
        <title>WGS assembly of Brachypodium distachyon.</title>
        <authorList>
            <consortium name="The International Brachypodium Initiative"/>
            <person name="Lucas S."/>
            <person name="Harmon-Smith M."/>
            <person name="Lail K."/>
            <person name="Tice H."/>
            <person name="Grimwood J."/>
            <person name="Bruce D."/>
            <person name="Barry K."/>
            <person name="Shu S."/>
            <person name="Lindquist E."/>
            <person name="Wang M."/>
            <person name="Pitluck S."/>
            <person name="Vogel J.P."/>
            <person name="Garvin D.F."/>
            <person name="Mockler T.C."/>
            <person name="Schmutz J."/>
            <person name="Rokhsar D."/>
            <person name="Bevan M.W."/>
        </authorList>
    </citation>
    <scope>NUCLEOTIDE SEQUENCE</scope>
    <source>
        <strain evidence="2">Bd21</strain>
    </source>
</reference>
<evidence type="ECO:0000256" key="1">
    <source>
        <dbReference type="SAM" id="MobiDB-lite"/>
    </source>
</evidence>
<accession>A0A2K2D5H2</accession>
<reference evidence="3" key="3">
    <citation type="submission" date="2018-08" db="UniProtKB">
        <authorList>
            <consortium name="EnsemblPlants"/>
        </authorList>
    </citation>
    <scope>IDENTIFICATION</scope>
    <source>
        <strain evidence="3">cv. Bd21</strain>
    </source>
</reference>
<evidence type="ECO:0000313" key="4">
    <source>
        <dbReference type="Proteomes" id="UP000008810"/>
    </source>
</evidence>
<dbReference type="AlphaFoldDB" id="A0A2K2D5H2"/>
<keyword evidence="4" id="KW-1185">Reference proteome</keyword>
<gene>
    <name evidence="2" type="ORF">BRADI_3g56972v3</name>
</gene>
<organism evidence="2">
    <name type="scientific">Brachypodium distachyon</name>
    <name type="common">Purple false brome</name>
    <name type="synonym">Trachynia distachya</name>
    <dbReference type="NCBI Taxonomy" id="15368"/>
    <lineage>
        <taxon>Eukaryota</taxon>
        <taxon>Viridiplantae</taxon>
        <taxon>Streptophyta</taxon>
        <taxon>Embryophyta</taxon>
        <taxon>Tracheophyta</taxon>
        <taxon>Spermatophyta</taxon>
        <taxon>Magnoliopsida</taxon>
        <taxon>Liliopsida</taxon>
        <taxon>Poales</taxon>
        <taxon>Poaceae</taxon>
        <taxon>BOP clade</taxon>
        <taxon>Pooideae</taxon>
        <taxon>Stipodae</taxon>
        <taxon>Brachypodieae</taxon>
        <taxon>Brachypodium</taxon>
    </lineage>
</organism>
<evidence type="ECO:0000313" key="3">
    <source>
        <dbReference type="EnsemblPlants" id="PNT69519"/>
    </source>
</evidence>
<dbReference type="EMBL" id="CM000882">
    <property type="protein sequence ID" value="PNT69519.1"/>
    <property type="molecule type" value="Genomic_DNA"/>
</dbReference>
<evidence type="ECO:0000313" key="2">
    <source>
        <dbReference type="EMBL" id="PNT69519.1"/>
    </source>
</evidence>
<dbReference type="InParanoid" id="A0A2K2D5H2"/>
<feature type="region of interest" description="Disordered" evidence="1">
    <location>
        <begin position="90"/>
        <end position="113"/>
    </location>
</feature>
<dbReference type="Proteomes" id="UP000008810">
    <property type="component" value="Chromosome 3"/>
</dbReference>
<sequence length="265" mass="28199">MAPQPQPSASPRLGLAHARREALCDIHRPWLRPPPTKSPWYVAPSSVASRTAPSAAGCATMASTDPSLHSRTSTKLSVVRPLSGVSNPCAASISPAPNLPSPPPRRPPQESTHLAFSAPDGRAAAGLTALMRSVCCMAWHGQIRDDAAVVTPSSTTHAHPHHHQPLPVHLTVQIILMSMMIRVMLCAPFFSNRPSLHRLWHCHAFGNHGLQLAAVVTASPISWCRGFDSIQPGLWSSRIHGSADGSHEGGIFLSEIAVIEGVCSA</sequence>
<protein>
    <submittedName>
        <fullName evidence="2 3">Uncharacterized protein</fullName>
    </submittedName>
</protein>
<name>A0A2K2D5H2_BRADI</name>
<proteinExistence type="predicted"/>
<dbReference type="Gramene" id="PNT69519">
    <property type="protein sequence ID" value="PNT69519"/>
    <property type="gene ID" value="BRADI_3g56972v3"/>
</dbReference>